<accession>A0A1H9EUX7</accession>
<dbReference type="AlphaFoldDB" id="A0A1H9EUX7"/>
<protein>
    <submittedName>
        <fullName evidence="1">Uncharacterized protein</fullName>
    </submittedName>
</protein>
<gene>
    <name evidence="1" type="ORF">SAMN05444355_1025</name>
</gene>
<reference evidence="2" key="1">
    <citation type="submission" date="2016-10" db="EMBL/GenBank/DDBJ databases">
        <authorList>
            <person name="Varghese N."/>
            <person name="Submissions S."/>
        </authorList>
    </citation>
    <scope>NUCLEOTIDE SEQUENCE [LARGE SCALE GENOMIC DNA]</scope>
    <source>
        <strain evidence="2">DSM 15719</strain>
    </source>
</reference>
<dbReference type="Proteomes" id="UP000183658">
    <property type="component" value="Unassembled WGS sequence"/>
</dbReference>
<sequence length="49" mass="5732">MLDLVGKTKIEEVGEGVFLAFGKDNLIWKRFLYFFEAIPAVRYIFLVSF</sequence>
<organism evidence="1 2">
    <name type="scientific">Flavobacterium frigoris</name>
    <dbReference type="NCBI Taxonomy" id="229204"/>
    <lineage>
        <taxon>Bacteria</taxon>
        <taxon>Pseudomonadati</taxon>
        <taxon>Bacteroidota</taxon>
        <taxon>Flavobacteriia</taxon>
        <taxon>Flavobacteriales</taxon>
        <taxon>Flavobacteriaceae</taxon>
        <taxon>Flavobacterium</taxon>
    </lineage>
</organism>
<evidence type="ECO:0000313" key="1">
    <source>
        <dbReference type="EMBL" id="SEQ29504.1"/>
    </source>
</evidence>
<dbReference type="EMBL" id="FOFZ01000002">
    <property type="protein sequence ID" value="SEQ29504.1"/>
    <property type="molecule type" value="Genomic_DNA"/>
</dbReference>
<keyword evidence="2" id="KW-1185">Reference proteome</keyword>
<name>A0A1H9EUX7_FLAFI</name>
<proteinExistence type="predicted"/>
<evidence type="ECO:0000313" key="2">
    <source>
        <dbReference type="Proteomes" id="UP000183658"/>
    </source>
</evidence>